<dbReference type="GO" id="GO:0030428">
    <property type="term" value="C:cell septum"/>
    <property type="evidence" value="ECO:0007669"/>
    <property type="project" value="TreeGrafter"/>
</dbReference>
<gene>
    <name evidence="10" type="ORF">KB13_728</name>
</gene>
<protein>
    <recommendedName>
        <fullName evidence="2">Cell division protein ZapA</fullName>
    </recommendedName>
    <alternativeName>
        <fullName evidence="9">Z ring-associated protein ZapA</fullName>
    </alternativeName>
</protein>
<evidence type="ECO:0000256" key="9">
    <source>
        <dbReference type="ARBA" id="ARBA00033158"/>
    </source>
</evidence>
<keyword evidence="3" id="KW-0963">Cytoplasm</keyword>
<dbReference type="InterPro" id="IPR036192">
    <property type="entry name" value="Cell_div_ZapA-like_sf"/>
</dbReference>
<name>B6BVH0_9PROT</name>
<evidence type="ECO:0000256" key="8">
    <source>
        <dbReference type="ARBA" id="ARBA00026068"/>
    </source>
</evidence>
<keyword evidence="4" id="KW-0132">Cell division</keyword>
<dbReference type="GO" id="GO:0032153">
    <property type="term" value="C:cell division site"/>
    <property type="evidence" value="ECO:0007669"/>
    <property type="project" value="TreeGrafter"/>
</dbReference>
<dbReference type="PANTHER" id="PTHR34981">
    <property type="entry name" value="CELL DIVISION PROTEIN ZAPA"/>
    <property type="match status" value="1"/>
</dbReference>
<dbReference type="Gene3D" id="3.30.160.880">
    <property type="entry name" value="Cell division protein ZapA protomer, N-terminal domain"/>
    <property type="match status" value="1"/>
</dbReference>
<dbReference type="GO" id="GO:0043093">
    <property type="term" value="P:FtsZ-dependent cytokinesis"/>
    <property type="evidence" value="ECO:0007669"/>
    <property type="project" value="TreeGrafter"/>
</dbReference>
<evidence type="ECO:0000256" key="2">
    <source>
        <dbReference type="ARBA" id="ARBA00015195"/>
    </source>
</evidence>
<evidence type="ECO:0000313" key="10">
    <source>
        <dbReference type="EMBL" id="EDZ64596.1"/>
    </source>
</evidence>
<evidence type="ECO:0000256" key="1">
    <source>
        <dbReference type="ARBA" id="ARBA00004496"/>
    </source>
</evidence>
<evidence type="ECO:0000256" key="5">
    <source>
        <dbReference type="ARBA" id="ARBA00023210"/>
    </source>
</evidence>
<dbReference type="Gene3D" id="1.20.5.50">
    <property type="match status" value="1"/>
</dbReference>
<dbReference type="GO" id="GO:0000921">
    <property type="term" value="P:septin ring assembly"/>
    <property type="evidence" value="ECO:0007669"/>
    <property type="project" value="TreeGrafter"/>
</dbReference>
<keyword evidence="6" id="KW-0131">Cell cycle</keyword>
<dbReference type="eggNOG" id="COG3027">
    <property type="taxonomic scope" value="Bacteria"/>
</dbReference>
<dbReference type="InterPro" id="IPR042233">
    <property type="entry name" value="Cell_div_ZapA_N"/>
</dbReference>
<dbReference type="PANTHER" id="PTHR34981:SF1">
    <property type="entry name" value="CELL DIVISION PROTEIN ZAPA"/>
    <property type="match status" value="1"/>
</dbReference>
<comment type="subcellular location">
    <subcellularLocation>
        <location evidence="1">Cytoplasm</location>
    </subcellularLocation>
</comment>
<reference evidence="11" key="1">
    <citation type="journal article" date="2012" name="Stand. Genomic Sci.">
        <title>Genome sequence of strain HIMB624, a cultured representative from the OM43 clade of marine Betaproteobacteria.</title>
        <authorList>
            <person name="Huggett M.J."/>
            <person name="Hayakawa D.H."/>
            <person name="Rappe M.S."/>
        </authorList>
    </citation>
    <scope>NUCLEOTIDE SEQUENCE [LARGE SCALE GENOMIC DNA]</scope>
    <source>
        <strain evidence="11">KB13</strain>
    </source>
</reference>
<comment type="subunit">
    <text evidence="8">Homodimer. Interacts with FtsZ.</text>
</comment>
<evidence type="ECO:0000256" key="4">
    <source>
        <dbReference type="ARBA" id="ARBA00022618"/>
    </source>
</evidence>
<dbReference type="GO" id="GO:0005829">
    <property type="term" value="C:cytosol"/>
    <property type="evidence" value="ECO:0007669"/>
    <property type="project" value="TreeGrafter"/>
</dbReference>
<dbReference type="InterPro" id="IPR007838">
    <property type="entry name" value="Cell_div_ZapA-like"/>
</dbReference>
<dbReference type="EMBL" id="DS995299">
    <property type="protein sequence ID" value="EDZ64596.1"/>
    <property type="molecule type" value="Genomic_DNA"/>
</dbReference>
<dbReference type="AlphaFoldDB" id="B6BVH0"/>
<evidence type="ECO:0000256" key="3">
    <source>
        <dbReference type="ARBA" id="ARBA00022490"/>
    </source>
</evidence>
<proteinExistence type="predicted"/>
<keyword evidence="5" id="KW-0717">Septation</keyword>
<comment type="function">
    <text evidence="7">Activator of cell division through the inhibition of FtsZ GTPase activity, therefore promoting FtsZ assembly into bundles of protofilaments necessary for the formation of the division Z ring. It is recruited early at mid-cell but it is not essential for cell division.</text>
</comment>
<dbReference type="GO" id="GO:0000917">
    <property type="term" value="P:division septum assembly"/>
    <property type="evidence" value="ECO:0007669"/>
    <property type="project" value="UniProtKB-KW"/>
</dbReference>
<evidence type="ECO:0000256" key="6">
    <source>
        <dbReference type="ARBA" id="ARBA00023306"/>
    </source>
</evidence>
<dbReference type="Proteomes" id="UP000004188">
    <property type="component" value="Unassembled WGS sequence"/>
</dbReference>
<evidence type="ECO:0000313" key="11">
    <source>
        <dbReference type="Proteomes" id="UP000004188"/>
    </source>
</evidence>
<keyword evidence="11" id="KW-1185">Reference proteome</keyword>
<dbReference type="Pfam" id="PF05164">
    <property type="entry name" value="ZapA"/>
    <property type="match status" value="1"/>
</dbReference>
<evidence type="ECO:0000256" key="7">
    <source>
        <dbReference type="ARBA" id="ARBA00024910"/>
    </source>
</evidence>
<dbReference type="HOGENOM" id="CLU_116623_2_1_4"/>
<dbReference type="SUPFAM" id="SSF102829">
    <property type="entry name" value="Cell division protein ZapA-like"/>
    <property type="match status" value="1"/>
</dbReference>
<organism evidence="10 11">
    <name type="scientific">beta proteobacterium KB13</name>
    <dbReference type="NCBI Taxonomy" id="314607"/>
    <lineage>
        <taxon>Bacteria</taxon>
        <taxon>Pseudomonadati</taxon>
        <taxon>Pseudomonadota</taxon>
        <taxon>Betaproteobacteria</taxon>
        <taxon>Nitrosomonadales</taxon>
        <taxon>OM43 clade</taxon>
    </lineage>
</organism>
<dbReference type="STRING" id="314607.KB13_728"/>
<accession>B6BVH0</accession>
<sequence length="95" mass="10811">MSKIVEINILGRDFQINCPDEEEEALIQSASYLNQKIDQLKESGVTGFDRLLLMASLNIIHESTNNNPENLTQLKLVQEKLNNFDKILDQALSNH</sequence>